<protein>
    <submittedName>
        <fullName evidence="1">Uncharacterized protein</fullName>
    </submittedName>
</protein>
<proteinExistence type="predicted"/>
<dbReference type="Proteomes" id="UP001153269">
    <property type="component" value="Unassembled WGS sequence"/>
</dbReference>
<name>A0A9N7YZN0_PLEPL</name>
<reference evidence="1" key="1">
    <citation type="submission" date="2020-03" db="EMBL/GenBank/DDBJ databases">
        <authorList>
            <person name="Weist P."/>
        </authorList>
    </citation>
    <scope>NUCLEOTIDE SEQUENCE</scope>
</reference>
<comment type="caution">
    <text evidence="1">The sequence shown here is derived from an EMBL/GenBank/DDBJ whole genome shotgun (WGS) entry which is preliminary data.</text>
</comment>
<evidence type="ECO:0000313" key="1">
    <source>
        <dbReference type="EMBL" id="CAB1444150.1"/>
    </source>
</evidence>
<dbReference type="EMBL" id="CADEAL010003308">
    <property type="protein sequence ID" value="CAB1444150.1"/>
    <property type="molecule type" value="Genomic_DNA"/>
</dbReference>
<sequence length="122" mass="13576">MSAPPGTRSLRQSRWPGDADETVLCLQPDLPLASGLSFSSTSKSLGTCDVQRQLGAAGIPQNAAVHRVRRVGHRLLRCADGGVCSSRRWRRRRTGLLLLHRRYWWKYVHGRAASSQTQSLLV</sequence>
<accession>A0A9N7YZN0</accession>
<gene>
    <name evidence="1" type="ORF">PLEPLA_LOCUS31866</name>
</gene>
<organism evidence="1 2">
    <name type="scientific">Pleuronectes platessa</name>
    <name type="common">European plaice</name>
    <dbReference type="NCBI Taxonomy" id="8262"/>
    <lineage>
        <taxon>Eukaryota</taxon>
        <taxon>Metazoa</taxon>
        <taxon>Chordata</taxon>
        <taxon>Craniata</taxon>
        <taxon>Vertebrata</taxon>
        <taxon>Euteleostomi</taxon>
        <taxon>Actinopterygii</taxon>
        <taxon>Neopterygii</taxon>
        <taxon>Teleostei</taxon>
        <taxon>Neoteleostei</taxon>
        <taxon>Acanthomorphata</taxon>
        <taxon>Carangaria</taxon>
        <taxon>Pleuronectiformes</taxon>
        <taxon>Pleuronectoidei</taxon>
        <taxon>Pleuronectidae</taxon>
        <taxon>Pleuronectes</taxon>
    </lineage>
</organism>
<dbReference type="AlphaFoldDB" id="A0A9N7YZN0"/>
<evidence type="ECO:0000313" key="2">
    <source>
        <dbReference type="Proteomes" id="UP001153269"/>
    </source>
</evidence>
<keyword evidence="2" id="KW-1185">Reference proteome</keyword>